<dbReference type="AlphaFoldDB" id="A0A124GNE8"/>
<dbReference type="EMBL" id="LKAM01000005">
    <property type="protein sequence ID" value="KUM48606.1"/>
    <property type="molecule type" value="Genomic_DNA"/>
</dbReference>
<comment type="caution">
    <text evidence="1">The sequence shown here is derived from an EMBL/GenBank/DDBJ whole genome shotgun (WGS) entry which is preliminary data.</text>
</comment>
<geneLocation type="mitochondrion" evidence="1"/>
<reference evidence="1" key="1">
    <citation type="journal article" date="2015" name="Genome Biol. Evol.">
        <title>Organellar Genomes of White Spruce (Picea glauca): Assembly and Annotation.</title>
        <authorList>
            <person name="Jackman S.D."/>
            <person name="Warren R.L."/>
            <person name="Gibb E.A."/>
            <person name="Vandervalk B.P."/>
            <person name="Mohamadi H."/>
            <person name="Chu J."/>
            <person name="Raymond A."/>
            <person name="Pleasance S."/>
            <person name="Coope R."/>
            <person name="Wildung M.R."/>
            <person name="Ritland C.E."/>
            <person name="Bousquet J."/>
            <person name="Jones S.J."/>
            <person name="Bohlmann J."/>
            <person name="Birol I."/>
        </authorList>
    </citation>
    <scope>NUCLEOTIDE SEQUENCE [LARGE SCALE GENOMIC DNA]</scope>
    <source>
        <tissue evidence="1">Flushing bud</tissue>
    </source>
</reference>
<keyword evidence="1" id="KW-0496">Mitochondrion</keyword>
<evidence type="ECO:0000313" key="1">
    <source>
        <dbReference type="EMBL" id="KUM48606.1"/>
    </source>
</evidence>
<gene>
    <name evidence="1" type="ORF">ABT39_MTgene4621</name>
</gene>
<accession>A0A124GNE8</accession>
<name>A0A124GNE8_PICGL</name>
<proteinExistence type="predicted"/>
<organism evidence="1">
    <name type="scientific">Picea glauca</name>
    <name type="common">White spruce</name>
    <name type="synonym">Pinus glauca</name>
    <dbReference type="NCBI Taxonomy" id="3330"/>
    <lineage>
        <taxon>Eukaryota</taxon>
        <taxon>Viridiplantae</taxon>
        <taxon>Streptophyta</taxon>
        <taxon>Embryophyta</taxon>
        <taxon>Tracheophyta</taxon>
        <taxon>Spermatophyta</taxon>
        <taxon>Pinopsida</taxon>
        <taxon>Pinidae</taxon>
        <taxon>Conifers I</taxon>
        <taxon>Pinales</taxon>
        <taxon>Pinaceae</taxon>
        <taxon>Picea</taxon>
    </lineage>
</organism>
<protein>
    <submittedName>
        <fullName evidence="1">Uncharacterized protein</fullName>
    </submittedName>
</protein>
<sequence>MEGRPCSAAVRQLVQQLHHQVVRGNSWPDRLSTARTYETWRVKLGFKRTRSALCSLRDGTAQILIPPSPRCNALSSSL</sequence>